<evidence type="ECO:0000313" key="2">
    <source>
        <dbReference type="Proteomes" id="UP001432251"/>
    </source>
</evidence>
<name>A0ACD5AE87_9ACTN</name>
<organism evidence="1 2">
    <name type="scientific">Streptomyces citrinus</name>
    <dbReference type="NCBI Taxonomy" id="3118173"/>
    <lineage>
        <taxon>Bacteria</taxon>
        <taxon>Bacillati</taxon>
        <taxon>Actinomycetota</taxon>
        <taxon>Actinomycetes</taxon>
        <taxon>Kitasatosporales</taxon>
        <taxon>Streptomycetaceae</taxon>
        <taxon>Streptomyces</taxon>
    </lineage>
</organism>
<gene>
    <name evidence="1" type="ORF">V2W30_20650</name>
</gene>
<keyword evidence="2" id="KW-1185">Reference proteome</keyword>
<dbReference type="EMBL" id="CP146022">
    <property type="protein sequence ID" value="WWQ65491.1"/>
    <property type="molecule type" value="Genomic_DNA"/>
</dbReference>
<reference evidence="1" key="1">
    <citation type="journal article" date="2025" name="Int. J. Syst. Evol. Microbiol.">
        <title>Streptomyces citrinus sp. nov., with yellow diffusible pigment.</title>
        <authorList>
            <person name="He Y."/>
            <person name="Yang E."/>
            <person name="Xu J."/>
            <person name="Sun Y."/>
            <person name="Sun L."/>
        </authorList>
    </citation>
    <scope>NUCLEOTIDE SEQUENCE</scope>
    <source>
        <strain evidence="1">Q6</strain>
    </source>
</reference>
<sequence length="282" mass="29889">MTSAWIRIECAAGTVLDTAAALVGDPGVLTVQHITGGADLVAFLACPDATALDRYLVERLHRLPGVRATRTHVVTGVYGSAHPPPLNQLTPQQLRRVRELHPRAARSGRAAPPSGPPDALDQRLLLALGADGRAGVAALAKQVGSSESTVRRRLTRMEATGALLFRTEVAPHTSGRPVWCLVCAEVPPEQVASAAASIARLRETRTVTAVTGPHNLFISGRLGRVEQLPEYTQKLTHKAPGLRVADTVLALRVHKVNAHVLGADGLREGFVPPDIWGISPAA</sequence>
<evidence type="ECO:0000313" key="1">
    <source>
        <dbReference type="EMBL" id="WWQ65491.1"/>
    </source>
</evidence>
<protein>
    <submittedName>
        <fullName evidence="1">Lrp/AsnC ligand binding domain-containing protein</fullName>
    </submittedName>
</protein>
<proteinExistence type="predicted"/>
<dbReference type="Proteomes" id="UP001432251">
    <property type="component" value="Chromosome"/>
</dbReference>
<accession>A0ACD5AE87</accession>